<evidence type="ECO:0000313" key="3">
    <source>
        <dbReference type="Proteomes" id="UP000765509"/>
    </source>
</evidence>
<keyword evidence="3" id="KW-1185">Reference proteome</keyword>
<evidence type="ECO:0008006" key="4">
    <source>
        <dbReference type="Google" id="ProtNLM"/>
    </source>
</evidence>
<feature type="region of interest" description="Disordered" evidence="1">
    <location>
        <begin position="1"/>
        <end position="31"/>
    </location>
</feature>
<name>A0A9Q3Q6L6_9BASI</name>
<comment type="caution">
    <text evidence="2">The sequence shown here is derived from an EMBL/GenBank/DDBJ whole genome shotgun (WGS) entry which is preliminary data.</text>
</comment>
<sequence>MSSAILATTSQLIAHSEMDEPTQLSNSGPPTKKRSWVWVYFVDLDESFIECQVMDHSGKPCQKKIKRDRTGSTKSMADHLMGIHHLENPNKKEVKCSSTLYGFLKHGFPKK</sequence>
<dbReference type="Proteomes" id="UP000765509">
    <property type="component" value="Unassembled WGS sequence"/>
</dbReference>
<dbReference type="EMBL" id="AVOT02126846">
    <property type="protein sequence ID" value="MBW0587373.1"/>
    <property type="molecule type" value="Genomic_DNA"/>
</dbReference>
<evidence type="ECO:0000313" key="2">
    <source>
        <dbReference type="EMBL" id="MBW0587373.1"/>
    </source>
</evidence>
<dbReference type="AlphaFoldDB" id="A0A9Q3Q6L6"/>
<protein>
    <recommendedName>
        <fullName evidence="4">BED-type domain-containing protein</fullName>
    </recommendedName>
</protein>
<evidence type="ECO:0000256" key="1">
    <source>
        <dbReference type="SAM" id="MobiDB-lite"/>
    </source>
</evidence>
<dbReference type="OrthoDB" id="1607513at2759"/>
<reference evidence="2" key="1">
    <citation type="submission" date="2021-03" db="EMBL/GenBank/DDBJ databases">
        <title>Draft genome sequence of rust myrtle Austropuccinia psidii MF-1, a brazilian biotype.</title>
        <authorList>
            <person name="Quecine M.C."/>
            <person name="Pachon D.M.R."/>
            <person name="Bonatelli M.L."/>
            <person name="Correr F.H."/>
            <person name="Franceschini L.M."/>
            <person name="Leite T.F."/>
            <person name="Margarido G.R.A."/>
            <person name="Almeida C.A."/>
            <person name="Ferrarezi J.A."/>
            <person name="Labate C.A."/>
        </authorList>
    </citation>
    <scope>NUCLEOTIDE SEQUENCE</scope>
    <source>
        <strain evidence="2">MF-1</strain>
    </source>
</reference>
<proteinExistence type="predicted"/>
<gene>
    <name evidence="2" type="ORF">O181_127088</name>
</gene>
<organism evidence="2 3">
    <name type="scientific">Austropuccinia psidii MF-1</name>
    <dbReference type="NCBI Taxonomy" id="1389203"/>
    <lineage>
        <taxon>Eukaryota</taxon>
        <taxon>Fungi</taxon>
        <taxon>Dikarya</taxon>
        <taxon>Basidiomycota</taxon>
        <taxon>Pucciniomycotina</taxon>
        <taxon>Pucciniomycetes</taxon>
        <taxon>Pucciniales</taxon>
        <taxon>Sphaerophragmiaceae</taxon>
        <taxon>Austropuccinia</taxon>
    </lineage>
</organism>
<accession>A0A9Q3Q6L6</accession>
<feature type="compositionally biased region" description="Polar residues" evidence="1">
    <location>
        <begin position="1"/>
        <end position="13"/>
    </location>
</feature>